<reference evidence="3" key="1">
    <citation type="submission" date="2021-04" db="EMBL/GenBank/DDBJ databases">
        <title>Genome based classification of Actinospica acidithermotolerans sp. nov., an actinobacterium isolated from an Indonesian hot spring.</title>
        <authorList>
            <person name="Kusuma A.B."/>
            <person name="Putra K.E."/>
            <person name="Nafisah S."/>
            <person name="Loh J."/>
            <person name="Nouioui I."/>
            <person name="Goodfellow M."/>
        </authorList>
    </citation>
    <scope>NUCLEOTIDE SEQUENCE</scope>
    <source>
        <strain evidence="3">MGRD01-02</strain>
    </source>
</reference>
<feature type="transmembrane region" description="Helical" evidence="1">
    <location>
        <begin position="242"/>
        <end position="269"/>
    </location>
</feature>
<feature type="transmembrane region" description="Helical" evidence="1">
    <location>
        <begin position="72"/>
        <end position="94"/>
    </location>
</feature>
<sequence length="276" mass="28813">MTDFGRARDRARAMVSNADAEDAVGALGRVGLVARGLVYLLIGWITLMIALARRSTEDDRTGALELLAGKPFGFIVLWFLIVGFACMAVWMAVLAARPDQRGERGAGARVAAGFTALFYAVAGYTTARYAVTGHARSTNQVSTDYTAVAMRRAGGQILVAAVGAGLVIGGAVMIKHGIGRRFAKDLDTGSMPAAARRPVVWLGAAGQVSRAVIAVAAGAFLIDAAVTYDPAQARGVDGTLRAFASAPLGPLVLILIAAGLVSFGAYSLCEARWRRQ</sequence>
<comment type="caution">
    <text evidence="3">The sequence shown here is derived from an EMBL/GenBank/DDBJ whole genome shotgun (WGS) entry which is preliminary data.</text>
</comment>
<feature type="domain" description="DUF1206" evidence="2">
    <location>
        <begin position="30"/>
        <end position="96"/>
    </location>
</feature>
<proteinExistence type="predicted"/>
<evidence type="ECO:0000256" key="1">
    <source>
        <dbReference type="SAM" id="Phobius"/>
    </source>
</evidence>
<gene>
    <name evidence="3" type="ORF">KDK95_01800</name>
</gene>
<keyword evidence="1" id="KW-0812">Transmembrane</keyword>
<dbReference type="Proteomes" id="UP000676325">
    <property type="component" value="Unassembled WGS sequence"/>
</dbReference>
<feature type="transmembrane region" description="Helical" evidence="1">
    <location>
        <begin position="157"/>
        <end position="178"/>
    </location>
</feature>
<name>A0A941E743_9ACTN</name>
<dbReference type="RefSeq" id="WP_212516184.1">
    <property type="nucleotide sequence ID" value="NZ_JAGSOH010000003.1"/>
</dbReference>
<feature type="domain" description="DUF1206" evidence="2">
    <location>
        <begin position="205"/>
        <end position="274"/>
    </location>
</feature>
<evidence type="ECO:0000313" key="3">
    <source>
        <dbReference type="EMBL" id="MBR7825022.1"/>
    </source>
</evidence>
<dbReference type="AlphaFoldDB" id="A0A941E743"/>
<keyword evidence="1" id="KW-1133">Transmembrane helix</keyword>
<dbReference type="EMBL" id="JAGSOH010000003">
    <property type="protein sequence ID" value="MBR7825022.1"/>
    <property type="molecule type" value="Genomic_DNA"/>
</dbReference>
<evidence type="ECO:0000259" key="2">
    <source>
        <dbReference type="Pfam" id="PF06724"/>
    </source>
</evidence>
<feature type="transmembrane region" description="Helical" evidence="1">
    <location>
        <begin position="106"/>
        <end position="127"/>
    </location>
</feature>
<keyword evidence="1" id="KW-0472">Membrane</keyword>
<dbReference type="InterPro" id="IPR009597">
    <property type="entry name" value="DUF1206"/>
</dbReference>
<dbReference type="Pfam" id="PF06724">
    <property type="entry name" value="DUF1206"/>
    <property type="match status" value="3"/>
</dbReference>
<organism evidence="3 4">
    <name type="scientific">Actinospica acidithermotolerans</name>
    <dbReference type="NCBI Taxonomy" id="2828514"/>
    <lineage>
        <taxon>Bacteria</taxon>
        <taxon>Bacillati</taxon>
        <taxon>Actinomycetota</taxon>
        <taxon>Actinomycetes</taxon>
        <taxon>Catenulisporales</taxon>
        <taxon>Actinospicaceae</taxon>
        <taxon>Actinospica</taxon>
    </lineage>
</organism>
<accession>A0A941E743</accession>
<evidence type="ECO:0000313" key="4">
    <source>
        <dbReference type="Proteomes" id="UP000676325"/>
    </source>
</evidence>
<feature type="transmembrane region" description="Helical" evidence="1">
    <location>
        <begin position="32"/>
        <end position="52"/>
    </location>
</feature>
<feature type="domain" description="DUF1206" evidence="2">
    <location>
        <begin position="114"/>
        <end position="178"/>
    </location>
</feature>
<protein>
    <submittedName>
        <fullName evidence="3">DUF1206 domain-containing protein</fullName>
    </submittedName>
</protein>
<feature type="transmembrane region" description="Helical" evidence="1">
    <location>
        <begin position="199"/>
        <end position="222"/>
    </location>
</feature>
<keyword evidence="4" id="KW-1185">Reference proteome</keyword>